<dbReference type="Proteomes" id="UP000321832">
    <property type="component" value="Unassembled WGS sequence"/>
</dbReference>
<reference evidence="8 9" key="1">
    <citation type="submission" date="2019-08" db="EMBL/GenBank/DDBJ databases">
        <authorList>
            <person name="Khan S.A."/>
            <person name="Jeon C.O."/>
            <person name="Jeong S.E."/>
        </authorList>
    </citation>
    <scope>NUCLEOTIDE SEQUENCE [LARGE SCALE GENOMIC DNA]</scope>
    <source>
        <strain evidence="9">IMCC1728</strain>
    </source>
</reference>
<organism evidence="8 9">
    <name type="scientific">Piscinibacter aquaticus</name>
    <dbReference type="NCBI Taxonomy" id="392597"/>
    <lineage>
        <taxon>Bacteria</taxon>
        <taxon>Pseudomonadati</taxon>
        <taxon>Pseudomonadota</taxon>
        <taxon>Betaproteobacteria</taxon>
        <taxon>Burkholderiales</taxon>
        <taxon>Sphaerotilaceae</taxon>
        <taxon>Piscinibacter</taxon>
    </lineage>
</organism>
<dbReference type="InterPro" id="IPR026592">
    <property type="entry name" value="BamE"/>
</dbReference>
<dbReference type="EMBL" id="VOPW01000001">
    <property type="protein sequence ID" value="TXC67054.1"/>
    <property type="molecule type" value="Genomic_DNA"/>
</dbReference>
<evidence type="ECO:0000256" key="6">
    <source>
        <dbReference type="SAM" id="SignalP"/>
    </source>
</evidence>
<keyword evidence="3 4" id="KW-0998">Cell outer membrane</keyword>
<dbReference type="GO" id="GO:1990063">
    <property type="term" value="C:Bam protein complex"/>
    <property type="evidence" value="ECO:0007669"/>
    <property type="project" value="TreeGrafter"/>
</dbReference>
<evidence type="ECO:0000256" key="1">
    <source>
        <dbReference type="ARBA" id="ARBA00022729"/>
    </source>
</evidence>
<feature type="chain" id="PRO_5023236781" description="Outer membrane protein assembly factor BamE" evidence="6">
    <location>
        <begin position="23"/>
        <end position="177"/>
    </location>
</feature>
<keyword evidence="1 4" id="KW-0732">Signal</keyword>
<evidence type="ECO:0000313" key="8">
    <source>
        <dbReference type="EMBL" id="TXC67054.1"/>
    </source>
</evidence>
<feature type="domain" description="Outer membrane protein assembly factor BamE" evidence="7">
    <location>
        <begin position="44"/>
        <end position="110"/>
    </location>
</feature>
<dbReference type="PROSITE" id="PS51257">
    <property type="entry name" value="PROKAR_LIPOPROTEIN"/>
    <property type="match status" value="1"/>
</dbReference>
<comment type="subunit">
    <text evidence="4">Part of the Bam complex.</text>
</comment>
<dbReference type="GO" id="GO:0030674">
    <property type="term" value="F:protein-macromolecule adaptor activity"/>
    <property type="evidence" value="ECO:0007669"/>
    <property type="project" value="TreeGrafter"/>
</dbReference>
<accession>A0A5C6U2D7</accession>
<evidence type="ECO:0000256" key="3">
    <source>
        <dbReference type="ARBA" id="ARBA00023237"/>
    </source>
</evidence>
<keyword evidence="4" id="KW-0449">Lipoprotein</keyword>
<comment type="similarity">
    <text evidence="4">Belongs to the BamE family.</text>
</comment>
<dbReference type="PANTHER" id="PTHR37482:SF1">
    <property type="entry name" value="OUTER MEMBRANE PROTEIN ASSEMBLY FACTOR BAME"/>
    <property type="match status" value="1"/>
</dbReference>
<keyword evidence="2 4" id="KW-0472">Membrane</keyword>
<feature type="region of interest" description="Disordered" evidence="5">
    <location>
        <begin position="151"/>
        <end position="177"/>
    </location>
</feature>
<keyword evidence="9" id="KW-1185">Reference proteome</keyword>
<protein>
    <recommendedName>
        <fullName evidence="4">Outer membrane protein assembly factor BamE</fullName>
    </recommendedName>
</protein>
<sequence>MPIALRRAACLLATALATSGCASLQSSDNFLGMITPYRVEVVQGNVVTKEQVALVKPGMTRAQVRDILGSPLLTDAFHADRWDYVFTIRRQGAEPQLRRIVAKFEGDALKTLDTSGELPEEREFVASIDTFKTSRKAPNLALTDEQIKALPVPEKPAAPASEPVGATRSYPPLEATR</sequence>
<dbReference type="GO" id="GO:0051205">
    <property type="term" value="P:protein insertion into membrane"/>
    <property type="evidence" value="ECO:0007669"/>
    <property type="project" value="UniProtKB-UniRule"/>
</dbReference>
<dbReference type="GO" id="GO:0043165">
    <property type="term" value="P:Gram-negative-bacterium-type cell outer membrane assembly"/>
    <property type="evidence" value="ECO:0007669"/>
    <property type="project" value="UniProtKB-UniRule"/>
</dbReference>
<comment type="caution">
    <text evidence="8">The sequence shown here is derived from an EMBL/GenBank/DDBJ whole genome shotgun (WGS) entry which is preliminary data.</text>
</comment>
<name>A0A5C6U2D7_9BURK</name>
<dbReference type="InterPro" id="IPR007450">
    <property type="entry name" value="BamE_dom"/>
</dbReference>
<dbReference type="PANTHER" id="PTHR37482">
    <property type="entry name" value="OUTER MEMBRANE PROTEIN ASSEMBLY FACTOR BAME"/>
    <property type="match status" value="1"/>
</dbReference>
<evidence type="ECO:0000259" key="7">
    <source>
        <dbReference type="Pfam" id="PF04355"/>
    </source>
</evidence>
<evidence type="ECO:0000256" key="5">
    <source>
        <dbReference type="SAM" id="MobiDB-lite"/>
    </source>
</evidence>
<dbReference type="Gene3D" id="3.30.1450.10">
    <property type="match status" value="1"/>
</dbReference>
<dbReference type="AlphaFoldDB" id="A0A5C6U2D7"/>
<proteinExistence type="inferred from homology"/>
<evidence type="ECO:0000256" key="2">
    <source>
        <dbReference type="ARBA" id="ARBA00023136"/>
    </source>
</evidence>
<evidence type="ECO:0000313" key="9">
    <source>
        <dbReference type="Proteomes" id="UP000321832"/>
    </source>
</evidence>
<feature type="signal peptide" evidence="6">
    <location>
        <begin position="1"/>
        <end position="22"/>
    </location>
</feature>
<dbReference type="Pfam" id="PF04355">
    <property type="entry name" value="BamE"/>
    <property type="match status" value="1"/>
</dbReference>
<evidence type="ECO:0000256" key="4">
    <source>
        <dbReference type="HAMAP-Rule" id="MF_00925"/>
    </source>
</evidence>
<keyword evidence="4" id="KW-0564">Palmitate</keyword>
<dbReference type="HAMAP" id="MF_00925">
    <property type="entry name" value="OM_assembly_BamE"/>
    <property type="match status" value="1"/>
</dbReference>
<gene>
    <name evidence="4" type="primary">bamE</name>
    <name evidence="8" type="ORF">FSC37_18790</name>
</gene>
<dbReference type="InterPro" id="IPR037873">
    <property type="entry name" value="BamE-like"/>
</dbReference>
<comment type="function">
    <text evidence="4">Part of the outer membrane protein assembly complex, which is involved in assembly and insertion of beta-barrel proteins into the outer membrane.</text>
</comment>
<comment type="subcellular location">
    <subcellularLocation>
        <location evidence="4">Cell outer membrane</location>
        <topology evidence="4">Lipid-anchor</topology>
    </subcellularLocation>
</comment>